<gene>
    <name evidence="6" type="ORF">PMKS-004165</name>
</gene>
<feature type="transmembrane region" description="Helical" evidence="5">
    <location>
        <begin position="71"/>
        <end position="92"/>
    </location>
</feature>
<dbReference type="Pfam" id="PF13520">
    <property type="entry name" value="AA_permease_2"/>
    <property type="match status" value="1"/>
</dbReference>
<dbReference type="FunFam" id="1.20.1740.10:FF:000025">
    <property type="entry name" value="High-affinity methionine permease"/>
    <property type="match status" value="1"/>
</dbReference>
<evidence type="ECO:0000256" key="3">
    <source>
        <dbReference type="ARBA" id="ARBA00022989"/>
    </source>
</evidence>
<feature type="transmembrane region" description="Helical" evidence="5">
    <location>
        <begin position="118"/>
        <end position="136"/>
    </location>
</feature>
<sequence>MPKDKLSDTLENTYTSDVATSSDESSTSSLHLDANKKSIGTLSAIGLIFNRMVGTGIFATTSTIYATAGSVGLSLILWFVGSLIAMAGLYVYMEFGSRIVKNGGEKNYLEYVYRHPKFLVSAVYGAYVFFLGWAAGNSIVFGEYILAAANVELTRWNQRGIGVACVTFAFIIHASNVKVGVYLQNILGVFKLVIVILICITGLVALGGHIKGAPGTKNFHNSFESDIKVTGYGVVNALYNIIWSFVGYSNVNYALGEVKNPVKTLRYAGPIAVASLSVIYMLANIAYFAVVPLDVLAGSGQIVAANFFKIAFGNTSQRAISVFVALSALGNVLSVIFSQGRIVQQLGREGILPFSRFFGTQRPFNTPLVGLMQHWIVCIVTILAPPPGDAYNFIMNLVSYPLNIINLFVGIALIYLNIYHEKYNWYPKIKASYPVIIFFTLASLYLVIAPYIPPTGDQSVYESLPYYLHCVVALGIFGFGALYWFVFFFAIPRVKGYILDSEQYLDTEDGFYKVRIVKISKTNKESSG</sequence>
<name>A0A1Q2YM75_9ASCO</name>
<dbReference type="InterPro" id="IPR002293">
    <property type="entry name" value="AA/rel_permease1"/>
</dbReference>
<keyword evidence="2 5" id="KW-0812">Transmembrane</keyword>
<dbReference type="PANTHER" id="PTHR11785">
    <property type="entry name" value="AMINO ACID TRANSPORTER"/>
    <property type="match status" value="1"/>
</dbReference>
<dbReference type="GO" id="GO:0015179">
    <property type="term" value="F:L-amino acid transmembrane transporter activity"/>
    <property type="evidence" value="ECO:0007669"/>
    <property type="project" value="TreeGrafter"/>
</dbReference>
<dbReference type="OrthoDB" id="5982228at2759"/>
<feature type="transmembrane region" description="Helical" evidence="5">
    <location>
        <begin position="364"/>
        <end position="385"/>
    </location>
</feature>
<dbReference type="PANTHER" id="PTHR11785:SF498">
    <property type="entry name" value="HIGH-AFFINITY METHIONINE PERMEASE"/>
    <property type="match status" value="1"/>
</dbReference>
<dbReference type="InterPro" id="IPR050598">
    <property type="entry name" value="AminoAcid_Transporter"/>
</dbReference>
<feature type="transmembrane region" description="Helical" evidence="5">
    <location>
        <begin position="156"/>
        <end position="174"/>
    </location>
</feature>
<evidence type="ECO:0000256" key="4">
    <source>
        <dbReference type="ARBA" id="ARBA00023136"/>
    </source>
</evidence>
<feature type="transmembrane region" description="Helical" evidence="5">
    <location>
        <begin position="39"/>
        <end position="59"/>
    </location>
</feature>
<dbReference type="AlphaFoldDB" id="A0A1Q2YM75"/>
<evidence type="ECO:0000313" key="7">
    <source>
        <dbReference type="Proteomes" id="UP000186136"/>
    </source>
</evidence>
<evidence type="ECO:0000256" key="5">
    <source>
        <dbReference type="SAM" id="Phobius"/>
    </source>
</evidence>
<evidence type="ECO:0000256" key="2">
    <source>
        <dbReference type="ARBA" id="ARBA00022692"/>
    </source>
</evidence>
<keyword evidence="3 5" id="KW-1133">Transmembrane helix</keyword>
<accession>A0A1Q2YM75</accession>
<dbReference type="EMBL" id="BDGI01000201">
    <property type="protein sequence ID" value="GAV30648.1"/>
    <property type="molecule type" value="Genomic_DNA"/>
</dbReference>
<feature type="transmembrane region" description="Helical" evidence="5">
    <location>
        <begin position="431"/>
        <end position="452"/>
    </location>
</feature>
<proteinExistence type="predicted"/>
<feature type="transmembrane region" description="Helical" evidence="5">
    <location>
        <begin position="230"/>
        <end position="255"/>
    </location>
</feature>
<dbReference type="PIRSF" id="PIRSF006060">
    <property type="entry name" value="AA_transporter"/>
    <property type="match status" value="1"/>
</dbReference>
<dbReference type="Proteomes" id="UP000186136">
    <property type="component" value="Unassembled WGS sequence"/>
</dbReference>
<feature type="transmembrane region" description="Helical" evidence="5">
    <location>
        <begin position="186"/>
        <end position="210"/>
    </location>
</feature>
<dbReference type="Gene3D" id="1.20.1740.10">
    <property type="entry name" value="Amino acid/polyamine transporter I"/>
    <property type="match status" value="1"/>
</dbReference>
<feature type="transmembrane region" description="Helical" evidence="5">
    <location>
        <begin position="397"/>
        <end position="419"/>
    </location>
</feature>
<organism evidence="6 7">
    <name type="scientific">Pichia membranifaciens</name>
    <dbReference type="NCBI Taxonomy" id="4926"/>
    <lineage>
        <taxon>Eukaryota</taxon>
        <taxon>Fungi</taxon>
        <taxon>Dikarya</taxon>
        <taxon>Ascomycota</taxon>
        <taxon>Saccharomycotina</taxon>
        <taxon>Pichiomycetes</taxon>
        <taxon>Pichiales</taxon>
        <taxon>Pichiaceae</taxon>
        <taxon>Pichia</taxon>
    </lineage>
</organism>
<keyword evidence="4 5" id="KW-0472">Membrane</keyword>
<protein>
    <submittedName>
        <fullName evidence="6">Methionine permease</fullName>
    </submittedName>
</protein>
<evidence type="ECO:0000313" key="6">
    <source>
        <dbReference type="EMBL" id="GAV30648.1"/>
    </source>
</evidence>
<reference evidence="6 7" key="1">
    <citation type="submission" date="2016-08" db="EMBL/GenBank/DDBJ databases">
        <title>Whole genome shotgun sequence of Pichia membranifaciens KS47-1.</title>
        <authorList>
            <person name="Konishi M."/>
            <person name="Ishida M."/>
            <person name="Arakawa T."/>
            <person name="Kato Y."/>
            <person name="Horiuchi J."/>
        </authorList>
    </citation>
    <scope>NUCLEOTIDE SEQUENCE [LARGE SCALE GENOMIC DNA]</scope>
    <source>
        <strain evidence="6 7">KS47-1</strain>
    </source>
</reference>
<feature type="transmembrane region" description="Helical" evidence="5">
    <location>
        <begin position="267"/>
        <end position="290"/>
    </location>
</feature>
<evidence type="ECO:0000256" key="1">
    <source>
        <dbReference type="ARBA" id="ARBA00004141"/>
    </source>
</evidence>
<comment type="caution">
    <text evidence="6">The sequence shown here is derived from an EMBL/GenBank/DDBJ whole genome shotgun (WGS) entry which is preliminary data.</text>
</comment>
<keyword evidence="7" id="KW-1185">Reference proteome</keyword>
<comment type="subcellular location">
    <subcellularLocation>
        <location evidence="1">Membrane</location>
        <topology evidence="1">Multi-pass membrane protein</topology>
    </subcellularLocation>
</comment>
<feature type="transmembrane region" description="Helical" evidence="5">
    <location>
        <begin position="464"/>
        <end position="491"/>
    </location>
</feature>
<feature type="transmembrane region" description="Helical" evidence="5">
    <location>
        <begin position="319"/>
        <end position="343"/>
    </location>
</feature>
<dbReference type="GO" id="GO:0016020">
    <property type="term" value="C:membrane"/>
    <property type="evidence" value="ECO:0007669"/>
    <property type="project" value="UniProtKB-SubCell"/>
</dbReference>